<dbReference type="Gene3D" id="2.130.10.130">
    <property type="entry name" value="Integrin alpha, N-terminal"/>
    <property type="match status" value="1"/>
</dbReference>
<name>A0A517WFR9_9PLAN</name>
<dbReference type="Proteomes" id="UP000320722">
    <property type="component" value="Chromosome"/>
</dbReference>
<evidence type="ECO:0000313" key="1">
    <source>
        <dbReference type="EMBL" id="QDU04091.1"/>
    </source>
</evidence>
<dbReference type="RefSeq" id="WP_145041893.1">
    <property type="nucleotide sequence ID" value="NZ_CP036347.1"/>
</dbReference>
<dbReference type="PANTHER" id="PTHR44103">
    <property type="entry name" value="PROPROTEIN CONVERTASE P"/>
    <property type="match status" value="1"/>
</dbReference>
<reference evidence="1 2" key="1">
    <citation type="submission" date="2019-02" db="EMBL/GenBank/DDBJ databases">
        <title>Deep-cultivation of Planctomycetes and their phenomic and genomic characterization uncovers novel biology.</title>
        <authorList>
            <person name="Wiegand S."/>
            <person name="Jogler M."/>
            <person name="Boedeker C."/>
            <person name="Pinto D."/>
            <person name="Vollmers J."/>
            <person name="Rivas-Marin E."/>
            <person name="Kohn T."/>
            <person name="Peeters S.H."/>
            <person name="Heuer A."/>
            <person name="Rast P."/>
            <person name="Oberbeckmann S."/>
            <person name="Bunk B."/>
            <person name="Jeske O."/>
            <person name="Meyerdierks A."/>
            <person name="Storesund J.E."/>
            <person name="Kallscheuer N."/>
            <person name="Luecker S."/>
            <person name="Lage O.M."/>
            <person name="Pohl T."/>
            <person name="Merkel B.J."/>
            <person name="Hornburger P."/>
            <person name="Mueller R.-W."/>
            <person name="Bruemmer F."/>
            <person name="Labrenz M."/>
            <person name="Spormann A.M."/>
            <person name="Op den Camp H."/>
            <person name="Overmann J."/>
            <person name="Amann R."/>
            <person name="Jetten M.S.M."/>
            <person name="Mascher T."/>
            <person name="Medema M.H."/>
            <person name="Devos D.P."/>
            <person name="Kaster A.-K."/>
            <person name="Ovreas L."/>
            <person name="Rohde M."/>
            <person name="Galperin M.Y."/>
            <person name="Jogler C."/>
        </authorList>
    </citation>
    <scope>NUCLEOTIDE SEQUENCE [LARGE SCALE GENOMIC DNA]</scope>
    <source>
        <strain evidence="1 2">V6</strain>
    </source>
</reference>
<dbReference type="PANTHER" id="PTHR44103:SF1">
    <property type="entry name" value="PROPROTEIN CONVERTASE P"/>
    <property type="match status" value="1"/>
</dbReference>
<dbReference type="InterPro" id="IPR028994">
    <property type="entry name" value="Integrin_alpha_N"/>
</dbReference>
<accession>A0A517WFR9</accession>
<protein>
    <submittedName>
        <fullName evidence="1">FG-GAP repeat protein</fullName>
    </submittedName>
</protein>
<sequence>MIVRCTLPLIVLILTVSAGHFCKAEDVFEKPVRLKADGKIIDTGDHWGHSSPCIEDIDGDKLDDLILGDFRGNFQIYKNVGRSDAPVYTSAGKVQADGKDAAVRIYCCVGGQPRFVDLNGDGIRDFISSSYDPGYCYFFRGLKDHKFAAPEVLKDQSGEPVQSAVKPKQNFQSFGSFYMPVDWDADGDFDLLIGCFDGHLKLRMNEGTAKEYAFAAENQTVKAGGKPLEVEKHCCPVVADWDQDGLWDLLAGSDEGSVTWFKNVGSRSKPEFAAGEILVPKHSGSGTKGYNLVIWNEKEITPGIRSQIEVVDYNRDGKLDLLLGDFNTAYDLRKDLTKQEKAEVEKLLSQSTTIGKAYGDKMEALRADFTKRYPGDLIYSDKATKEWSEAYKKLRESPEAKELDQYDTEFTSQMRPYLASTQGKGNRSHDLAKSHGYVWLFLRK</sequence>
<dbReference type="AlphaFoldDB" id="A0A517WFR9"/>
<dbReference type="EMBL" id="CP036347">
    <property type="protein sequence ID" value="QDU04091.1"/>
    <property type="molecule type" value="Genomic_DNA"/>
</dbReference>
<proteinExistence type="predicted"/>
<organism evidence="1 2">
    <name type="scientific">Gimesia chilikensis</name>
    <dbReference type="NCBI Taxonomy" id="2605989"/>
    <lineage>
        <taxon>Bacteria</taxon>
        <taxon>Pseudomonadati</taxon>
        <taxon>Planctomycetota</taxon>
        <taxon>Planctomycetia</taxon>
        <taxon>Planctomycetales</taxon>
        <taxon>Planctomycetaceae</taxon>
        <taxon>Gimesia</taxon>
    </lineage>
</organism>
<evidence type="ECO:0000313" key="2">
    <source>
        <dbReference type="Proteomes" id="UP000320722"/>
    </source>
</evidence>
<dbReference type="SUPFAM" id="SSF69318">
    <property type="entry name" value="Integrin alpha N-terminal domain"/>
    <property type="match status" value="1"/>
</dbReference>
<gene>
    <name evidence="1" type="ORF">V6x_38160</name>
</gene>